<dbReference type="EMBL" id="JBBMQS010000012">
    <property type="protein sequence ID" value="MEM5499221.1"/>
    <property type="molecule type" value="Genomic_DNA"/>
</dbReference>
<keyword evidence="2" id="KW-0805">Transcription regulation</keyword>
<evidence type="ECO:0000256" key="4">
    <source>
        <dbReference type="ARBA" id="ARBA00023163"/>
    </source>
</evidence>
<accession>A0ABU9T0J6</accession>
<dbReference type="Proteomes" id="UP001461163">
    <property type="component" value="Unassembled WGS sequence"/>
</dbReference>
<dbReference type="PANTHER" id="PTHR30537:SF26">
    <property type="entry name" value="GLYCINE CLEAVAGE SYSTEM TRANSCRIPTIONAL ACTIVATOR"/>
    <property type="match status" value="1"/>
</dbReference>
<feature type="domain" description="HTH lysR-type" evidence="5">
    <location>
        <begin position="5"/>
        <end position="62"/>
    </location>
</feature>
<dbReference type="InterPro" id="IPR000847">
    <property type="entry name" value="LysR_HTH_N"/>
</dbReference>
<keyword evidence="3" id="KW-0238">DNA-binding</keyword>
<proteinExistence type="inferred from homology"/>
<dbReference type="PANTHER" id="PTHR30537">
    <property type="entry name" value="HTH-TYPE TRANSCRIPTIONAL REGULATOR"/>
    <property type="match status" value="1"/>
</dbReference>
<evidence type="ECO:0000256" key="3">
    <source>
        <dbReference type="ARBA" id="ARBA00023125"/>
    </source>
</evidence>
<dbReference type="CDD" id="cd08432">
    <property type="entry name" value="PBP2_GcdR_TrpI_HvrB_AmpR_like"/>
    <property type="match status" value="1"/>
</dbReference>
<dbReference type="RefSeq" id="WP_342882437.1">
    <property type="nucleotide sequence ID" value="NZ_JBBMQS010000012.1"/>
</dbReference>
<evidence type="ECO:0000259" key="5">
    <source>
        <dbReference type="PROSITE" id="PS50931"/>
    </source>
</evidence>
<evidence type="ECO:0000313" key="6">
    <source>
        <dbReference type="EMBL" id="MEM5499221.1"/>
    </source>
</evidence>
<dbReference type="InterPro" id="IPR058163">
    <property type="entry name" value="LysR-type_TF_proteobact-type"/>
</dbReference>
<comment type="caution">
    <text evidence="6">The sequence shown here is derived from an EMBL/GenBank/DDBJ whole genome shotgun (WGS) entry which is preliminary data.</text>
</comment>
<dbReference type="PRINTS" id="PR00039">
    <property type="entry name" value="HTHLYSR"/>
</dbReference>
<gene>
    <name evidence="6" type="ORF">WNY77_17550</name>
</gene>
<evidence type="ECO:0000313" key="7">
    <source>
        <dbReference type="Proteomes" id="UP001461163"/>
    </source>
</evidence>
<dbReference type="InterPro" id="IPR005119">
    <property type="entry name" value="LysR_subst-bd"/>
</dbReference>
<dbReference type="Gene3D" id="3.40.190.10">
    <property type="entry name" value="Periplasmic binding protein-like II"/>
    <property type="match status" value="2"/>
</dbReference>
<dbReference type="InterPro" id="IPR036388">
    <property type="entry name" value="WH-like_DNA-bd_sf"/>
</dbReference>
<dbReference type="PROSITE" id="PS50931">
    <property type="entry name" value="HTH_LYSR"/>
    <property type="match status" value="1"/>
</dbReference>
<dbReference type="SUPFAM" id="SSF46785">
    <property type="entry name" value="Winged helix' DNA-binding domain"/>
    <property type="match status" value="1"/>
</dbReference>
<sequence length="297" mass="33830">MNKLPPLNALRYFLAAAETLSFKAAAEQMFVTQAAISQHIKTLEAFFGCQLFIRGHRHVSLTKAGERLLPDIATGFSFLDKGVGNLVMDPRPNILNLTVIESLSSRWLVPRLYLFQQEYPHINVRIQPTNRLLDFDQNELDLAIRFGIGDYPQLKSRELAQDTIHLVCHPGLAKQIDTAQSVSRHPTLTEKSSDIMPAWKSFYQQHRINPDVGRNALHVDDSSVTIIEAALAGQGIAMVRNSLIFEQLAKGQLVKMFNFSFKCHYAYYLVAPEAHFKREKIQCFSNWLERMFSEIPQ</sequence>
<organism evidence="6 7">
    <name type="scientific">Paraglaciecola mesophila</name>
    <dbReference type="NCBI Taxonomy" id="197222"/>
    <lineage>
        <taxon>Bacteria</taxon>
        <taxon>Pseudomonadati</taxon>
        <taxon>Pseudomonadota</taxon>
        <taxon>Gammaproteobacteria</taxon>
        <taxon>Alteromonadales</taxon>
        <taxon>Alteromonadaceae</taxon>
        <taxon>Paraglaciecola</taxon>
    </lineage>
</organism>
<protein>
    <submittedName>
        <fullName evidence="6">LysR substrate-binding domain-containing protein</fullName>
    </submittedName>
</protein>
<dbReference type="InterPro" id="IPR036390">
    <property type="entry name" value="WH_DNA-bd_sf"/>
</dbReference>
<dbReference type="Pfam" id="PF03466">
    <property type="entry name" value="LysR_substrate"/>
    <property type="match status" value="1"/>
</dbReference>
<dbReference type="SUPFAM" id="SSF53850">
    <property type="entry name" value="Periplasmic binding protein-like II"/>
    <property type="match status" value="1"/>
</dbReference>
<reference evidence="6 7" key="1">
    <citation type="submission" date="2024-03" db="EMBL/GenBank/DDBJ databases">
        <title>Community enrichment and isolation of bacterial strains for fucoidan degradation.</title>
        <authorList>
            <person name="Sichert A."/>
        </authorList>
    </citation>
    <scope>NUCLEOTIDE SEQUENCE [LARGE SCALE GENOMIC DNA]</scope>
    <source>
        <strain evidence="6 7">AS12</strain>
    </source>
</reference>
<dbReference type="Gene3D" id="1.10.10.10">
    <property type="entry name" value="Winged helix-like DNA-binding domain superfamily/Winged helix DNA-binding domain"/>
    <property type="match status" value="1"/>
</dbReference>
<comment type="similarity">
    <text evidence="1">Belongs to the LysR transcriptional regulatory family.</text>
</comment>
<keyword evidence="4" id="KW-0804">Transcription</keyword>
<keyword evidence="7" id="KW-1185">Reference proteome</keyword>
<dbReference type="Pfam" id="PF00126">
    <property type="entry name" value="HTH_1"/>
    <property type="match status" value="1"/>
</dbReference>
<evidence type="ECO:0000256" key="2">
    <source>
        <dbReference type="ARBA" id="ARBA00023015"/>
    </source>
</evidence>
<evidence type="ECO:0000256" key="1">
    <source>
        <dbReference type="ARBA" id="ARBA00009437"/>
    </source>
</evidence>
<name>A0ABU9T0J6_9ALTE</name>